<protein>
    <recommendedName>
        <fullName evidence="1">DUF6671 domain-containing protein</fullName>
    </recommendedName>
</protein>
<keyword evidence="3" id="KW-1185">Reference proteome</keyword>
<sequence length="282" mass="32569">MILPDLYKGQTLLVATKHQKERVIGPPFQKAFGFQILIGDLDTDLLGTFSGEIERTLPPIEAAREKCLRVMDSMGSDFAVASEGTFGAHPSYYFVPSGTELLMFKDRKNEVEIWVQSRSTETNYAWMEVKSIQEMATFLERVKFPSHGLIMKNNREDFTSMEKGILDKESLYRLGEEYVEKFGRFFLETDMRAMYNPTRMEQIKLLTQQLIDKINTLCPHCSFPGFSISDVQRGLLCAQCILPTQSILKTIYRCQKCYYEEEKSYPASKYLEDPMFCDYCNP</sequence>
<proteinExistence type="predicted"/>
<dbReference type="InterPro" id="IPR046612">
    <property type="entry name" value="DUF6671"/>
</dbReference>
<comment type="caution">
    <text evidence="2">The sequence shown here is derived from an EMBL/GenBank/DDBJ whole genome shotgun (WGS) entry which is preliminary data.</text>
</comment>
<dbReference type="RefSeq" id="WP_276343991.1">
    <property type="nucleotide sequence ID" value="NZ_JARJOW010000003.1"/>
</dbReference>
<evidence type="ECO:0000259" key="1">
    <source>
        <dbReference type="Pfam" id="PF20376"/>
    </source>
</evidence>
<organism evidence="2 3">
    <name type="scientific">Aquirufa aurantiipilula</name>
    <dbReference type="NCBI Taxonomy" id="2696561"/>
    <lineage>
        <taxon>Bacteria</taxon>
        <taxon>Pseudomonadati</taxon>
        <taxon>Bacteroidota</taxon>
        <taxon>Cytophagia</taxon>
        <taxon>Cytophagales</taxon>
        <taxon>Flectobacillaceae</taxon>
        <taxon>Aquirufa</taxon>
    </lineage>
</organism>
<dbReference type="Proteomes" id="UP001321344">
    <property type="component" value="Unassembled WGS sequence"/>
</dbReference>
<gene>
    <name evidence="2" type="ORF">PQG43_05645</name>
</gene>
<name>A0ABT6BIP4_9BACT</name>
<feature type="domain" description="DUF6671" evidence="1">
    <location>
        <begin position="66"/>
        <end position="282"/>
    </location>
</feature>
<evidence type="ECO:0000313" key="2">
    <source>
        <dbReference type="EMBL" id="MDF5690338.1"/>
    </source>
</evidence>
<evidence type="ECO:0000313" key="3">
    <source>
        <dbReference type="Proteomes" id="UP001321344"/>
    </source>
</evidence>
<dbReference type="Pfam" id="PF20376">
    <property type="entry name" value="DUF6671"/>
    <property type="match status" value="1"/>
</dbReference>
<accession>A0ABT6BIP4</accession>
<reference evidence="2 3" key="1">
    <citation type="submission" date="2023-03" db="EMBL/GenBank/DDBJ databases">
        <title>Genome sequencing of Aquirufa.</title>
        <authorList>
            <person name="Pitt A."/>
            <person name="Hahn M.W."/>
        </authorList>
    </citation>
    <scope>NUCLEOTIDE SEQUENCE [LARGE SCALE GENOMIC DNA]</scope>
    <source>
        <strain evidence="2 3">WAEICH-18A</strain>
    </source>
</reference>
<dbReference type="EMBL" id="JARJOW010000003">
    <property type="protein sequence ID" value="MDF5690338.1"/>
    <property type="molecule type" value="Genomic_DNA"/>
</dbReference>